<dbReference type="GeneID" id="111298250"/>
<dbReference type="Proteomes" id="UP000515121">
    <property type="component" value="Unplaced"/>
</dbReference>
<keyword evidence="2" id="KW-1185">Reference proteome</keyword>
<proteinExistence type="predicted"/>
<dbReference type="AlphaFoldDB" id="A0A6P5Z8D7"/>
<protein>
    <submittedName>
        <fullName evidence="3">Uncharacterized protein LOC111298250</fullName>
    </submittedName>
</protein>
<feature type="compositionally biased region" description="Basic and acidic residues" evidence="1">
    <location>
        <begin position="124"/>
        <end position="139"/>
    </location>
</feature>
<evidence type="ECO:0000256" key="1">
    <source>
        <dbReference type="SAM" id="MobiDB-lite"/>
    </source>
</evidence>
<evidence type="ECO:0000313" key="2">
    <source>
        <dbReference type="Proteomes" id="UP000515121"/>
    </source>
</evidence>
<name>A0A6P5Z8D7_DURZI</name>
<dbReference type="OrthoDB" id="1923217at2759"/>
<feature type="region of interest" description="Disordered" evidence="1">
    <location>
        <begin position="80"/>
        <end position="139"/>
    </location>
</feature>
<sequence length="215" mass="24682">MKVNEMLMALLLKLGFKSQNHYEITNDTEAIDQSQGITDSADNCNQTLESQNHDEITNDAEFVPNLNESKAILQKQETVESNKQVVANQEDEESMESKSQVDSANLENLVEEEEAALDADDEKEGNKNNKEDCGENKRSKELLGRMMEDNEKIMGLMTVLLERNEMHNRLLSALSRRVERLEKVFLCDKLRRKKRRSVVGSDDCVEKRRMSKNVE</sequence>
<evidence type="ECO:0000313" key="3">
    <source>
        <dbReference type="RefSeq" id="XP_022748785.1"/>
    </source>
</evidence>
<accession>A0A6P5Z8D7</accession>
<organism evidence="2 3">
    <name type="scientific">Durio zibethinus</name>
    <name type="common">Durian</name>
    <dbReference type="NCBI Taxonomy" id="66656"/>
    <lineage>
        <taxon>Eukaryota</taxon>
        <taxon>Viridiplantae</taxon>
        <taxon>Streptophyta</taxon>
        <taxon>Embryophyta</taxon>
        <taxon>Tracheophyta</taxon>
        <taxon>Spermatophyta</taxon>
        <taxon>Magnoliopsida</taxon>
        <taxon>eudicotyledons</taxon>
        <taxon>Gunneridae</taxon>
        <taxon>Pentapetalae</taxon>
        <taxon>rosids</taxon>
        <taxon>malvids</taxon>
        <taxon>Malvales</taxon>
        <taxon>Malvaceae</taxon>
        <taxon>Helicteroideae</taxon>
        <taxon>Durio</taxon>
    </lineage>
</organism>
<gene>
    <name evidence="3" type="primary">LOC111298250</name>
</gene>
<reference evidence="3" key="1">
    <citation type="submission" date="2025-08" db="UniProtKB">
        <authorList>
            <consortium name="RefSeq"/>
        </authorList>
    </citation>
    <scope>IDENTIFICATION</scope>
    <source>
        <tissue evidence="3">Fruit stalk</tissue>
    </source>
</reference>
<feature type="compositionally biased region" description="Acidic residues" evidence="1">
    <location>
        <begin position="109"/>
        <end position="123"/>
    </location>
</feature>
<dbReference type="RefSeq" id="XP_022748785.1">
    <property type="nucleotide sequence ID" value="XM_022893050.1"/>
</dbReference>
<dbReference type="KEGG" id="dzi:111298250"/>